<dbReference type="SUPFAM" id="SSF88946">
    <property type="entry name" value="Sigma2 domain of RNA polymerase sigma factors"/>
    <property type="match status" value="1"/>
</dbReference>
<dbReference type="SUPFAM" id="SSF88659">
    <property type="entry name" value="Sigma3 and sigma4 domains of RNA polymerase sigma factors"/>
    <property type="match status" value="1"/>
</dbReference>
<comment type="similarity">
    <text evidence="1">Belongs to the sigma-70 factor family.</text>
</comment>
<dbReference type="Gene3D" id="1.20.140.160">
    <property type="match status" value="1"/>
</dbReference>
<dbReference type="Proteomes" id="UP000241986">
    <property type="component" value="Unassembled WGS sequence"/>
</dbReference>
<dbReference type="InterPro" id="IPR013325">
    <property type="entry name" value="RNA_pol_sigma_r2"/>
</dbReference>
<evidence type="ECO:0000313" key="7">
    <source>
        <dbReference type="EMBL" id="PTH79196.1"/>
    </source>
</evidence>
<dbReference type="CDD" id="cd06171">
    <property type="entry name" value="Sigma70_r4"/>
    <property type="match status" value="1"/>
</dbReference>
<evidence type="ECO:0000313" key="8">
    <source>
        <dbReference type="Proteomes" id="UP000241986"/>
    </source>
</evidence>
<dbReference type="NCBIfam" id="TIGR02937">
    <property type="entry name" value="sigma70-ECF"/>
    <property type="match status" value="1"/>
</dbReference>
<evidence type="ECO:0000256" key="5">
    <source>
        <dbReference type="ARBA" id="ARBA00023163"/>
    </source>
</evidence>
<dbReference type="EMBL" id="PZKL01000045">
    <property type="protein sequence ID" value="PTH79196.1"/>
    <property type="molecule type" value="Genomic_DNA"/>
</dbReference>
<proteinExistence type="inferred from homology"/>
<keyword evidence="2" id="KW-0805">Transcription regulation</keyword>
<dbReference type="GO" id="GO:0016987">
    <property type="term" value="F:sigma factor activity"/>
    <property type="evidence" value="ECO:0007669"/>
    <property type="project" value="UniProtKB-KW"/>
</dbReference>
<evidence type="ECO:0000256" key="3">
    <source>
        <dbReference type="ARBA" id="ARBA00023082"/>
    </source>
</evidence>
<dbReference type="GO" id="GO:0006352">
    <property type="term" value="P:DNA-templated transcription initiation"/>
    <property type="evidence" value="ECO:0007669"/>
    <property type="project" value="InterPro"/>
</dbReference>
<dbReference type="PRINTS" id="PR00046">
    <property type="entry name" value="SIGMA70FCT"/>
</dbReference>
<dbReference type="Pfam" id="PF04545">
    <property type="entry name" value="Sigma70_r4"/>
    <property type="match status" value="1"/>
</dbReference>
<keyword evidence="3" id="KW-0731">Sigma factor</keyword>
<dbReference type="GO" id="GO:0003677">
    <property type="term" value="F:DNA binding"/>
    <property type="evidence" value="ECO:0007669"/>
    <property type="project" value="UniProtKB-KW"/>
</dbReference>
<keyword evidence="4" id="KW-0238">DNA-binding</keyword>
<comment type="caution">
    <text evidence="7">The sequence shown here is derived from an EMBL/GenBank/DDBJ whole genome shotgun (WGS) entry which is preliminary data.</text>
</comment>
<dbReference type="RefSeq" id="WP_107684843.1">
    <property type="nucleotide sequence ID" value="NZ_PZKL01000045.1"/>
</dbReference>
<accession>A0A2T4MXK4</accession>
<name>A0A2T4MXK4_AERVE</name>
<dbReference type="PANTHER" id="PTHR30376">
    <property type="entry name" value="SIGMA FACTOR RPOH HEAT SHOCK RELATED"/>
    <property type="match status" value="1"/>
</dbReference>
<dbReference type="InterPro" id="IPR050813">
    <property type="entry name" value="Sigma-70_Factor"/>
</dbReference>
<keyword evidence="5" id="KW-0804">Transcription</keyword>
<dbReference type="Gene3D" id="1.20.120.1810">
    <property type="match status" value="1"/>
</dbReference>
<dbReference type="InterPro" id="IPR007630">
    <property type="entry name" value="RNA_pol_sigma70_r4"/>
</dbReference>
<reference evidence="7 8" key="1">
    <citation type="submission" date="2018-03" db="EMBL/GenBank/DDBJ databases">
        <title>Aeromonas veronii whole genome sequencing and analysis.</title>
        <authorList>
            <person name="Xie H."/>
            <person name="Liu T."/>
            <person name="Wang K."/>
        </authorList>
    </citation>
    <scope>NUCLEOTIDE SEQUENCE [LARGE SCALE GENOMIC DNA]</scope>
    <source>
        <strain evidence="7 8">XH.VA.1</strain>
    </source>
</reference>
<evidence type="ECO:0000259" key="6">
    <source>
        <dbReference type="PROSITE" id="PS00716"/>
    </source>
</evidence>
<evidence type="ECO:0000256" key="2">
    <source>
        <dbReference type="ARBA" id="ARBA00023015"/>
    </source>
</evidence>
<evidence type="ECO:0000256" key="4">
    <source>
        <dbReference type="ARBA" id="ARBA00023125"/>
    </source>
</evidence>
<dbReference type="InterPro" id="IPR013324">
    <property type="entry name" value="RNA_pol_sigma_r3/r4-like"/>
</dbReference>
<dbReference type="AlphaFoldDB" id="A0A2T4MXK4"/>
<organism evidence="7 8">
    <name type="scientific">Aeromonas veronii</name>
    <dbReference type="NCBI Taxonomy" id="654"/>
    <lineage>
        <taxon>Bacteria</taxon>
        <taxon>Pseudomonadati</taxon>
        <taxon>Pseudomonadota</taxon>
        <taxon>Gammaproteobacteria</taxon>
        <taxon>Aeromonadales</taxon>
        <taxon>Aeromonadaceae</taxon>
        <taxon>Aeromonas</taxon>
    </lineage>
</organism>
<protein>
    <recommendedName>
        <fullName evidence="6">RNA polymerase sigma-70 domain-containing protein</fullName>
    </recommendedName>
</protein>
<dbReference type="InterPro" id="IPR000943">
    <property type="entry name" value="RNA_pol_sigma70"/>
</dbReference>
<dbReference type="InterPro" id="IPR014284">
    <property type="entry name" value="RNA_pol_sigma-70_dom"/>
</dbReference>
<dbReference type="PROSITE" id="PS00716">
    <property type="entry name" value="SIGMA70_2"/>
    <property type="match status" value="1"/>
</dbReference>
<dbReference type="PANTHER" id="PTHR30376:SF3">
    <property type="entry name" value="RNA POLYMERASE SIGMA FACTOR RPOH"/>
    <property type="match status" value="1"/>
</dbReference>
<sequence length="264" mass="30334">MDKKLELELIDNYASKKCRQSIGRLLKSYLPLIKKEASSKRTFGFDFDELVNEGVIGFCKAVSSFNGCDFEGTLGHYASHFIKREIGDFVFNNRNIVKTLVSREQRKLISAIKKISSPGFTLSCDECREISELTGMTIADVQLAETFMNGRNITISSYDDSFFYEQADQWVNWELFYSEGTADELIILCENEAKLSAVLHSLRSLDSREREIIEARWLSDKKETMKDIGERMAISVERVRQLEQRAISKIKSESSDWLMRNALK</sequence>
<gene>
    <name evidence="7" type="ORF">DAA48_22455</name>
</gene>
<evidence type="ECO:0000256" key="1">
    <source>
        <dbReference type="ARBA" id="ARBA00007788"/>
    </source>
</evidence>
<feature type="domain" description="RNA polymerase sigma-70" evidence="6">
    <location>
        <begin position="224"/>
        <end position="250"/>
    </location>
</feature>